<evidence type="ECO:0000313" key="27">
    <source>
        <dbReference type="Proteomes" id="UP000035681"/>
    </source>
</evidence>
<dbReference type="InterPro" id="IPR006939">
    <property type="entry name" value="SNF5"/>
</dbReference>
<feature type="region of interest" description="Disordered" evidence="23">
    <location>
        <begin position="821"/>
        <end position="880"/>
    </location>
</feature>
<feature type="region of interest" description="Disordered" evidence="23">
    <location>
        <begin position="408"/>
        <end position="432"/>
    </location>
</feature>
<dbReference type="FunFam" id="1.10.510.10:FF:000166">
    <property type="entry name" value="SNF-related serine/threonine-protein kinase"/>
    <property type="match status" value="1"/>
</dbReference>
<dbReference type="Pfam" id="PF00076">
    <property type="entry name" value="RRM_1"/>
    <property type="match status" value="1"/>
</dbReference>
<dbReference type="InterPro" id="IPR033744">
    <property type="entry name" value="RRM_RBM8"/>
</dbReference>
<dbReference type="InterPro" id="IPR011009">
    <property type="entry name" value="Kinase-like_dom_sf"/>
</dbReference>
<evidence type="ECO:0000256" key="1">
    <source>
        <dbReference type="ARBA" id="ARBA00001946"/>
    </source>
</evidence>
<feature type="compositionally biased region" description="Low complexity" evidence="23">
    <location>
        <begin position="856"/>
        <end position="876"/>
    </location>
</feature>
<dbReference type="CDD" id="cd19163">
    <property type="entry name" value="AKR_galDH"/>
    <property type="match status" value="1"/>
</dbReference>
<dbReference type="PROSITE" id="PS50011">
    <property type="entry name" value="PROTEIN_KINASE_DOM"/>
    <property type="match status" value="1"/>
</dbReference>
<comment type="catalytic activity">
    <reaction evidence="18">
        <text>L-seryl-[protein] + ATP = O-phospho-L-seryl-[protein] + ADP + H(+)</text>
        <dbReference type="Rhea" id="RHEA:17989"/>
        <dbReference type="Rhea" id="RHEA-COMP:9863"/>
        <dbReference type="Rhea" id="RHEA-COMP:11604"/>
        <dbReference type="ChEBI" id="CHEBI:15378"/>
        <dbReference type="ChEBI" id="CHEBI:29999"/>
        <dbReference type="ChEBI" id="CHEBI:30616"/>
        <dbReference type="ChEBI" id="CHEBI:83421"/>
        <dbReference type="ChEBI" id="CHEBI:456216"/>
        <dbReference type="EC" id="2.7.11.1"/>
    </reaction>
</comment>
<feature type="compositionally biased region" description="Polar residues" evidence="23">
    <location>
        <begin position="834"/>
        <end position="855"/>
    </location>
</feature>
<keyword evidence="11 21" id="KW-0547">Nucleotide-binding</keyword>
<dbReference type="PROSITE" id="PS00107">
    <property type="entry name" value="PROTEIN_KINASE_ATP"/>
    <property type="match status" value="1"/>
</dbReference>
<dbReference type="Pfam" id="PF04855">
    <property type="entry name" value="SNF5"/>
    <property type="match status" value="1"/>
</dbReference>
<dbReference type="CDD" id="cd12324">
    <property type="entry name" value="RRM_RBM8"/>
    <property type="match status" value="1"/>
</dbReference>
<sequence length="2756" mass="314083">KYHIKSSLSIHDARIAGLYDLEHTIGKGHFAVVRLAKHVFTGERVAIKVIDKTKLDHISTNHIMQEVRCMKLVQHPNIVRLYEVIDTQTKLFLILELGDYDMFDYIMKNCEKGCDERQAQHYFSQIIKAIDYCHALRVVHRDLKPENVVFFEKLGMAKLTDFGFSNLYTPGETLKTSCGSLAYSAPEILLGDSYEATAVDVWSAGVLLYMLLCGRLPFQEATDGETLTKILDCKYSIPETISKEAKSLISKMLVRDPRKRATMAEIVQHPWVIKGDKGLSEALPLIVREHLPDSAHNTIIDQMVIGGIGTESEILNALESDEYSYVTATYYLLAERVLSSIRQEQAARLLTNIPSTSDTDEKDIEFENSKETPNISINARSRSNSFRGFPNRRQCSILKEESEEELSTYLRSPSRQSSRVFNTPSRSESRFGMLQTHSTTDEISYNSSVSSPSIKSPPPISSTFLFNTEDTLTPINENEISGEVIDGSENINNSLQVPPNSPSVASHTSSVVTLHEDDDSDYRQKSSSTSVCSLKSLDLTPAIRRLRGKKSNKLSRTASAPSDKFKNNITKQLSSCVPSSNKSYKTALVRRNSSPSVSMLGIASIASSRDRISPQVIQGLLEVTRISSRMGRAASPDSRISSRSPSPTSTSGRQSPNQLGTFVSRIKSNMLPSVGMRKLSSSPHLLGICEESEDLADPTPTNNPNSTTSYNYTQPRSTRSSSMVVNAIPEFVTTKRKTSEGKLDRKYNDLYASNQTTYNNARSIRHRQSIVSPDFMKRYETHQKIVGKTRRSMSCSSSETSEDDSQDRRLNLINQKYCQKRDDNFSDDEDPSTFKGSLQNNTSLSGQVSKNSNVPSQSNNLENSSKSNNSNNASKNETCDDDISLSYKSLGTIVENTIDNIEQKKNSSTTIFFRSEIAEKVLSDLENDQKKRSILKVLRKTESLNNVYKNNVDNQDESLSLQSILPSSFESLNSQDSGYALDRESPTLEFTQKTNDIENNLVLFMYILIMVSKKRVKDFGAGVTRTICKKKTLEKIENSLRNISKSQESINKLLSLLPLQCKYVANKNLRSVFYNRSMCIINDSFCKELFYLMIMSIVPYGEKPKSFTLSDGGTYFIGSEVGAYLRLHRGTLYKKFPGLWKQMATSDQRKEIQELQLSPSYLCSNIMLVKADEVEDLLNGQEEKYRTASQRDTPSKIDVSLISKSVVRNSNTPWHSSQVSTGQQHLEALPCAHPPALAKGHMKVREYLYSFDDSEHYRRVLENAEKQVDLVPIRLDMEIENIKLRDAFVYNKNEKLITPEMIAEVLCEDLDLPPSTFLTPIAQNIHSQLDNHVNVASDVVGDDQRAILKLNIHVGNQSLVDQFEWDMSDPNNSPEWFAEKLCADLGLGGEFVSAIAYSIRGQLAYHLKTYAFSESPMPKVECPYRTTNADEWEADSPNITLAPKIAKTETGYDIVENDGKVGEPQRSVEGWIIFITNVNEEAQNEEVLDEFERFGTVKNIHLNLDRRTGYLKGYCLLEYETQAEAEEAIKEMNGKEFLGQVINVDWAMMSKKNYVLYGHSFEIIEDEDNSGISKRSKKPYEEIVTDEKGRQRFHGAFTGGFSAGYFNTVGSKHGWVPTSFTSTKGKKTNFESQRREDFMDDEDLGEFGIVSSKLKLKSDYDTLNKNRERKYDMANSLEFHLEGMLSLKDDINIGVSILKSMGWKYGQGIGEKLSRRNLEKMRVLERQKNGFNLEKVKEFEKFAPDFKFAPDDVVLPKAEIKKNRHGIGYKGLTPNDSISNESKKKTSHIFGGNIQFKGQAFGVGAFEGEDEDIYSMPDMSEYDFELVSRKEKPQIFSSNDAEFLKIEDNQKPRKTYYSDRVPHNFDCKHKPFKFDSKLLPENILKLKNEMSSEEKKVIFAEGKYNITNVPKKDSRNDEYNKEKAISINYFPNNPMKTYRYNQFVDCIKKGIILPMPVGMSKIDWEKEIDEFKQYLPGEMIEKYDNIKKEIKPLAQFDYIEKMKEMISNKFVKSEDNDEGSLKPSIQDKPKTFHKEIIRTVQEWHPSHILCKLFNIKNPFPSSDIVGLLFNPNNYKYDSKNEWEKIKNNVSNVKSTVNFEDAQESDEQLNETNTNDYVDEEVIKVKTDILLAIFDNIEKNNVEEDDEIIPEDSIDPCISESSCTTNTNEKTSSEPTKLYNDKNNISEILKGIEKIKDEKKSTSERSHKRKRHQSRDKDYESSKKSKSRHSRSKSREREKHRRREKKDRDSKSPKSKKSKKHDKKSKRKKRSRSSSSNSLSDDVISRVYYLQVLKFVVFEVKTNFFYLLLTHCRMCILTTIIIKKTFLDTFSRVRGISVPPTRLKESAIRPHNSMANNQLLLNTKNYYYNDGDLPPTYVENFHALESVKRMKYEQIKNTNLVISKISLGSSSFGGLYGSMQLKTIEEIIETALKSGINFIDTSYWYCQKRSEEILGKFLPKFPRCSYYIATKVGRYELDYARNMDYRADKVLQSLTSSIKKMKIKYIDVCFLQIHDADFNPSESIIIHETLPALEIAKQMGKIKHIGITGYPLEKLKRIIETSTTKIDIVQSYCHGNLHDNSLGKYIPFFEEQNVSVINAGIFGNGLLTKKGPKPWHPASDYIKNVSKEAVQYCLSKKVSIERLALDYSTTFKGVSSCLIGCESVEELQENLALIWSPIGLSEKERRVKDRIMRRYFDKLENANWEGTNVRRYWKMLKQLGLPNLATHRFSSMESISSTLTSFSAASSMRSRSLVFRP</sequence>
<dbReference type="InterPro" id="IPR000504">
    <property type="entry name" value="RRM_dom"/>
</dbReference>
<dbReference type="InterPro" id="IPR008111">
    <property type="entry name" value="RNA-bd_8"/>
</dbReference>
<keyword evidence="5" id="KW-0488">Methylation</keyword>
<dbReference type="FunFam" id="3.30.200.20:FF:000003">
    <property type="entry name" value="Non-specific serine/threonine protein kinase"/>
    <property type="match status" value="1"/>
</dbReference>
<feature type="domain" description="Protein kinase" evidence="24">
    <location>
        <begin position="19"/>
        <end position="272"/>
    </location>
</feature>
<dbReference type="PANTHER" id="PTHR42686">
    <property type="entry name" value="GH17980P-RELATED"/>
    <property type="match status" value="1"/>
</dbReference>
<evidence type="ECO:0000256" key="21">
    <source>
        <dbReference type="PROSITE-ProRule" id="PRU10141"/>
    </source>
</evidence>
<dbReference type="InterPro" id="IPR012677">
    <property type="entry name" value="Nucleotide-bd_a/b_plait_sf"/>
</dbReference>
<keyword evidence="13 21" id="KW-0067">ATP-binding</keyword>
<dbReference type="GO" id="GO:0004674">
    <property type="term" value="F:protein serine/threonine kinase activity"/>
    <property type="evidence" value="ECO:0007669"/>
    <property type="project" value="UniProtKB-KW"/>
</dbReference>
<dbReference type="InterPro" id="IPR048664">
    <property type="entry name" value="INI1_DNA-bd"/>
</dbReference>
<dbReference type="InterPro" id="IPR023210">
    <property type="entry name" value="NADP_OxRdtase_dom"/>
</dbReference>
<comment type="similarity">
    <text evidence="4">Belongs to the GPATCH1 family.</text>
</comment>
<dbReference type="Pfam" id="PF00069">
    <property type="entry name" value="Pkinase"/>
    <property type="match status" value="1"/>
</dbReference>
<comment type="catalytic activity">
    <reaction evidence="17">
        <text>L-threonyl-[protein] + ATP = O-phospho-L-threonyl-[protein] + ADP + H(+)</text>
        <dbReference type="Rhea" id="RHEA:46608"/>
        <dbReference type="Rhea" id="RHEA-COMP:11060"/>
        <dbReference type="Rhea" id="RHEA-COMP:11605"/>
        <dbReference type="ChEBI" id="CHEBI:15378"/>
        <dbReference type="ChEBI" id="CHEBI:30013"/>
        <dbReference type="ChEBI" id="CHEBI:30616"/>
        <dbReference type="ChEBI" id="CHEBI:61977"/>
        <dbReference type="ChEBI" id="CHEBI:456216"/>
        <dbReference type="EC" id="2.7.11.1"/>
    </reaction>
</comment>
<keyword evidence="12" id="KW-0418">Kinase</keyword>
<dbReference type="InterPro" id="IPR044479">
    <property type="entry name" value="LGALDH-like"/>
</dbReference>
<dbReference type="InterPro" id="IPR011666">
    <property type="entry name" value="DUF1604"/>
</dbReference>
<dbReference type="GO" id="GO:0003729">
    <property type="term" value="F:mRNA binding"/>
    <property type="evidence" value="ECO:0007669"/>
    <property type="project" value="InterPro"/>
</dbReference>
<dbReference type="SMART" id="SM00220">
    <property type="entry name" value="S_TKc"/>
    <property type="match status" value="1"/>
</dbReference>
<keyword evidence="16 22" id="KW-0539">Nucleus</keyword>
<organism evidence="27 28">
    <name type="scientific">Strongyloides stercoralis</name>
    <name type="common">Threadworm</name>
    <dbReference type="NCBI Taxonomy" id="6248"/>
    <lineage>
        <taxon>Eukaryota</taxon>
        <taxon>Metazoa</taxon>
        <taxon>Ecdysozoa</taxon>
        <taxon>Nematoda</taxon>
        <taxon>Chromadorea</taxon>
        <taxon>Rhabditida</taxon>
        <taxon>Tylenchina</taxon>
        <taxon>Panagrolaimomorpha</taxon>
        <taxon>Strongyloidoidea</taxon>
        <taxon>Strongyloididae</taxon>
        <taxon>Strongyloides</taxon>
    </lineage>
</organism>
<dbReference type="CDD" id="cd14339">
    <property type="entry name" value="UBA_SNRK"/>
    <property type="match status" value="1"/>
</dbReference>
<feature type="compositionally biased region" description="Basic residues" evidence="23">
    <location>
        <begin position="2223"/>
        <end position="2244"/>
    </location>
</feature>
<feature type="region of interest" description="Disordered" evidence="23">
    <location>
        <begin position="784"/>
        <end position="809"/>
    </location>
</feature>
<evidence type="ECO:0000256" key="4">
    <source>
        <dbReference type="ARBA" id="ARBA00008600"/>
    </source>
</evidence>
<accession>A0AAF5DIQ9</accession>
<keyword evidence="22" id="KW-0507">mRNA processing</keyword>
<dbReference type="GO" id="GO:0006338">
    <property type="term" value="P:chromatin remodeling"/>
    <property type="evidence" value="ECO:0007669"/>
    <property type="project" value="InterPro"/>
</dbReference>
<dbReference type="GO" id="GO:0008380">
    <property type="term" value="P:RNA splicing"/>
    <property type="evidence" value="ECO:0007669"/>
    <property type="project" value="UniProtKB-KW"/>
</dbReference>
<evidence type="ECO:0000256" key="8">
    <source>
        <dbReference type="ARBA" id="ARBA00022553"/>
    </source>
</evidence>
<evidence type="ECO:0000256" key="16">
    <source>
        <dbReference type="ARBA" id="ARBA00023242"/>
    </source>
</evidence>
<keyword evidence="14" id="KW-0460">Magnesium</keyword>
<evidence type="ECO:0000256" key="22">
    <source>
        <dbReference type="RuleBase" id="RU361239"/>
    </source>
</evidence>
<dbReference type="GO" id="GO:0006397">
    <property type="term" value="P:mRNA processing"/>
    <property type="evidence" value="ECO:0007669"/>
    <property type="project" value="UniProtKB-KW"/>
</dbReference>
<evidence type="ECO:0000256" key="6">
    <source>
        <dbReference type="ARBA" id="ARBA00022490"/>
    </source>
</evidence>
<keyword evidence="22" id="KW-0508">mRNA splicing</keyword>
<dbReference type="Gene3D" id="3.30.70.330">
    <property type="match status" value="1"/>
</dbReference>
<evidence type="ECO:0000259" key="25">
    <source>
        <dbReference type="PROSITE" id="PS50102"/>
    </source>
</evidence>
<dbReference type="SUPFAM" id="SSF56112">
    <property type="entry name" value="Protein kinase-like (PK-like)"/>
    <property type="match status" value="1"/>
</dbReference>
<dbReference type="Pfam" id="PF21459">
    <property type="entry name" value="INI1_DNA-bd"/>
    <property type="match status" value="1"/>
</dbReference>
<keyword evidence="9" id="KW-0808">Transferase</keyword>
<comment type="subcellular location">
    <subcellularLocation>
        <location evidence="22">Nucleus</location>
    </subcellularLocation>
    <subcellularLocation>
        <location evidence="22">Nucleus speckle</location>
    </subcellularLocation>
    <subcellularLocation>
        <location evidence="22">Cytoplasm</location>
    </subcellularLocation>
</comment>
<evidence type="ECO:0000256" key="2">
    <source>
        <dbReference type="ARBA" id="ARBA00006692"/>
    </source>
</evidence>
<keyword evidence="15 20" id="KW-0694">RNA-binding</keyword>
<evidence type="ECO:0000256" key="3">
    <source>
        <dbReference type="ARBA" id="ARBA00007987"/>
    </source>
</evidence>
<keyword evidence="10" id="KW-0479">Metal-binding</keyword>
<dbReference type="InterPro" id="IPR036812">
    <property type="entry name" value="NAD(P)_OxRdtase_dom_sf"/>
</dbReference>
<comment type="cofactor">
    <cofactor evidence="1">
        <name>Mg(2+)</name>
        <dbReference type="ChEBI" id="CHEBI:18420"/>
    </cofactor>
</comment>
<evidence type="ECO:0000256" key="7">
    <source>
        <dbReference type="ARBA" id="ARBA00022527"/>
    </source>
</evidence>
<dbReference type="PANTHER" id="PTHR42686:SF1">
    <property type="entry name" value="GH17980P-RELATED"/>
    <property type="match status" value="1"/>
</dbReference>
<evidence type="ECO:0000256" key="14">
    <source>
        <dbReference type="ARBA" id="ARBA00022842"/>
    </source>
</evidence>
<feature type="binding site" evidence="21">
    <location>
        <position position="48"/>
    </location>
    <ligand>
        <name>ATP</name>
        <dbReference type="ChEBI" id="CHEBI:30616"/>
    </ligand>
</feature>
<comment type="similarity">
    <text evidence="2">Belongs to the protein kinase superfamily. CAMK Ser/Thr protein kinase family.</text>
</comment>
<comment type="subunit">
    <text evidence="22">Heterodimer with MAGOH. Part of the mRNA splicing-dependent exon junction complex (EJC) complex; the core complex contains CASC3, EIF4A3, MAGOH and RBM8A.</text>
</comment>
<keyword evidence="7" id="KW-0723">Serine/threonine-protein kinase</keyword>
<feature type="compositionally biased region" description="Basic and acidic residues" evidence="23">
    <location>
        <begin position="2189"/>
        <end position="2204"/>
    </location>
</feature>
<dbReference type="PROSITE" id="PS50174">
    <property type="entry name" value="G_PATCH"/>
    <property type="match status" value="1"/>
</dbReference>
<keyword evidence="6 22" id="KW-0963">Cytoplasm</keyword>
<keyword evidence="22" id="KW-0813">Transport</keyword>
<feature type="region of interest" description="Disordered" evidence="23">
    <location>
        <begin position="489"/>
        <end position="509"/>
    </location>
</feature>
<dbReference type="PRINTS" id="PR01738">
    <property type="entry name" value="RNABINDINGM8"/>
</dbReference>
<dbReference type="InterPro" id="IPR000719">
    <property type="entry name" value="Prot_kinase_dom"/>
</dbReference>
<dbReference type="GO" id="GO:0016607">
    <property type="term" value="C:nuclear speck"/>
    <property type="evidence" value="ECO:0007669"/>
    <property type="project" value="UniProtKB-SubCell"/>
</dbReference>
<feature type="compositionally biased region" description="Low complexity" evidence="23">
    <location>
        <begin position="698"/>
        <end position="713"/>
    </location>
</feature>
<feature type="region of interest" description="Disordered" evidence="23">
    <location>
        <begin position="628"/>
        <end position="659"/>
    </location>
</feature>
<evidence type="ECO:0000256" key="13">
    <source>
        <dbReference type="ARBA" id="ARBA00022840"/>
    </source>
</evidence>
<dbReference type="InterPro" id="IPR000467">
    <property type="entry name" value="G_patch_dom"/>
</dbReference>
<evidence type="ECO:0000256" key="23">
    <source>
        <dbReference type="SAM" id="MobiDB-lite"/>
    </source>
</evidence>
<dbReference type="PROSITE" id="PS00108">
    <property type="entry name" value="PROTEIN_KINASE_ST"/>
    <property type="match status" value="1"/>
</dbReference>
<dbReference type="Pfam" id="PF07713">
    <property type="entry name" value="DUF1604"/>
    <property type="match status" value="1"/>
</dbReference>
<evidence type="ECO:0000256" key="15">
    <source>
        <dbReference type="ARBA" id="ARBA00022884"/>
    </source>
</evidence>
<keyword evidence="27" id="KW-1185">Reference proteome</keyword>
<dbReference type="GO" id="GO:0010349">
    <property type="term" value="F:L-galactose dehydrogenase activity"/>
    <property type="evidence" value="ECO:0007669"/>
    <property type="project" value="InterPro"/>
</dbReference>
<dbReference type="GO" id="GO:0005829">
    <property type="term" value="C:cytosol"/>
    <property type="evidence" value="ECO:0007669"/>
    <property type="project" value="TreeGrafter"/>
</dbReference>
<dbReference type="GO" id="GO:0046872">
    <property type="term" value="F:metal ion binding"/>
    <property type="evidence" value="ECO:0007669"/>
    <property type="project" value="UniProtKB-KW"/>
</dbReference>
<dbReference type="CDD" id="cd21086">
    <property type="entry name" value="WH_NTD_SMARCB1"/>
    <property type="match status" value="1"/>
</dbReference>
<evidence type="ECO:0000256" key="11">
    <source>
        <dbReference type="ARBA" id="ARBA00022741"/>
    </source>
</evidence>
<evidence type="ECO:0000259" key="24">
    <source>
        <dbReference type="PROSITE" id="PS50011"/>
    </source>
</evidence>
<dbReference type="InterPro" id="IPR008271">
    <property type="entry name" value="Ser/Thr_kinase_AS"/>
</dbReference>
<keyword evidence="8" id="KW-0597">Phosphoprotein</keyword>
<feature type="domain" description="G-patch" evidence="26">
    <location>
        <begin position="1690"/>
        <end position="1712"/>
    </location>
</feature>
<dbReference type="Pfam" id="PF00248">
    <property type="entry name" value="Aldo_ket_red"/>
    <property type="match status" value="1"/>
</dbReference>
<dbReference type="SUPFAM" id="SSF51430">
    <property type="entry name" value="NAD(P)-linked oxidoreductase"/>
    <property type="match status" value="1"/>
</dbReference>
<evidence type="ECO:0000256" key="9">
    <source>
        <dbReference type="ARBA" id="ARBA00022679"/>
    </source>
</evidence>
<dbReference type="GO" id="GO:0000228">
    <property type="term" value="C:nuclear chromosome"/>
    <property type="evidence" value="ECO:0007669"/>
    <property type="project" value="InterPro"/>
</dbReference>
<dbReference type="Proteomes" id="UP000035681">
    <property type="component" value="Unplaced"/>
</dbReference>
<feature type="region of interest" description="Disordered" evidence="23">
    <location>
        <begin position="693"/>
        <end position="721"/>
    </location>
</feature>
<dbReference type="InterPro" id="IPR035979">
    <property type="entry name" value="RBD_domain_sf"/>
</dbReference>
<dbReference type="GO" id="GO:0051028">
    <property type="term" value="P:mRNA transport"/>
    <property type="evidence" value="ECO:0007669"/>
    <property type="project" value="UniProtKB-KW"/>
</dbReference>
<reference evidence="28" key="1">
    <citation type="submission" date="2024-02" db="UniProtKB">
        <authorList>
            <consortium name="WormBaseParasite"/>
        </authorList>
    </citation>
    <scope>IDENTIFICATION</scope>
</reference>
<feature type="domain" description="RRM" evidence="25">
    <location>
        <begin position="1471"/>
        <end position="1549"/>
    </location>
</feature>
<evidence type="ECO:0000256" key="10">
    <source>
        <dbReference type="ARBA" id="ARBA00022723"/>
    </source>
</evidence>
<dbReference type="PROSITE" id="PS50102">
    <property type="entry name" value="RRM"/>
    <property type="match status" value="1"/>
</dbReference>
<dbReference type="Gene3D" id="1.10.510.10">
    <property type="entry name" value="Transferase(Phosphotransferase) domain 1"/>
    <property type="match status" value="1"/>
</dbReference>
<dbReference type="InterPro" id="IPR020471">
    <property type="entry name" value="AKR"/>
</dbReference>
<feature type="compositionally biased region" description="Low complexity" evidence="23">
    <location>
        <begin position="632"/>
        <end position="656"/>
    </location>
</feature>
<comment type="function">
    <text evidence="22">Core component of the splicing-dependent multiprotein exon junction complex (EJC) deposited at splice junctions on mRNAs.</text>
</comment>
<proteinExistence type="inferred from homology"/>
<evidence type="ECO:0000256" key="20">
    <source>
        <dbReference type="PROSITE-ProRule" id="PRU00176"/>
    </source>
</evidence>
<evidence type="ECO:0000313" key="28">
    <source>
        <dbReference type="WBParaSite" id="TCONS_00012334.p1"/>
    </source>
</evidence>
<evidence type="ECO:0000256" key="12">
    <source>
        <dbReference type="ARBA" id="ARBA00022777"/>
    </source>
</evidence>
<comment type="function">
    <text evidence="19">May play a role in hematopoietic cell proliferation or differentiation. Potential mediator of neuronal apoptosis.</text>
</comment>
<feature type="compositionally biased region" description="Polar residues" evidence="23">
    <location>
        <begin position="2159"/>
        <end position="2185"/>
    </location>
</feature>
<dbReference type="GO" id="GO:0005524">
    <property type="term" value="F:ATP binding"/>
    <property type="evidence" value="ECO:0007669"/>
    <property type="project" value="UniProtKB-UniRule"/>
</dbReference>
<feature type="region of interest" description="Disordered" evidence="23">
    <location>
        <begin position="2143"/>
        <end position="2277"/>
    </location>
</feature>
<evidence type="ECO:0000256" key="17">
    <source>
        <dbReference type="ARBA" id="ARBA00047899"/>
    </source>
</evidence>
<feature type="compositionally biased region" description="Basic residues" evidence="23">
    <location>
        <begin position="2252"/>
        <end position="2271"/>
    </location>
</feature>
<name>A0AAF5DIQ9_STRER</name>
<protein>
    <recommendedName>
        <fullName evidence="22">RNA-binding protein 8A</fullName>
    </recommendedName>
</protein>
<dbReference type="WBParaSite" id="TCONS_00012334.p1">
    <property type="protein sequence ID" value="TCONS_00012334.p1"/>
    <property type="gene ID" value="XLOC_007964"/>
</dbReference>
<keyword evidence="22" id="KW-0509">mRNA transport</keyword>
<evidence type="ECO:0000256" key="18">
    <source>
        <dbReference type="ARBA" id="ARBA00048679"/>
    </source>
</evidence>
<feature type="compositionally biased region" description="Acidic residues" evidence="23">
    <location>
        <begin position="2143"/>
        <end position="2153"/>
    </location>
</feature>
<evidence type="ECO:0000256" key="5">
    <source>
        <dbReference type="ARBA" id="ARBA00022481"/>
    </source>
</evidence>
<dbReference type="SUPFAM" id="SSF54928">
    <property type="entry name" value="RNA-binding domain, RBD"/>
    <property type="match status" value="1"/>
</dbReference>
<dbReference type="Gene3D" id="3.20.20.100">
    <property type="entry name" value="NADP-dependent oxidoreductase domain"/>
    <property type="match status" value="1"/>
</dbReference>
<feature type="compositionally biased region" description="Polar residues" evidence="23">
    <location>
        <begin position="409"/>
        <end position="426"/>
    </location>
</feature>
<dbReference type="SMART" id="SM00360">
    <property type="entry name" value="RRM"/>
    <property type="match status" value="1"/>
</dbReference>
<dbReference type="InterPro" id="IPR017441">
    <property type="entry name" value="Protein_kinase_ATP_BS"/>
</dbReference>
<comment type="similarity">
    <text evidence="3 22">Belongs to the RBM8A family.</text>
</comment>
<evidence type="ECO:0000259" key="26">
    <source>
        <dbReference type="PROSITE" id="PS50174"/>
    </source>
</evidence>
<evidence type="ECO:0000256" key="19">
    <source>
        <dbReference type="ARBA" id="ARBA00054738"/>
    </source>
</evidence>